<protein>
    <recommendedName>
        <fullName evidence="3">Lipoprotein</fullName>
    </recommendedName>
</protein>
<evidence type="ECO:0000313" key="2">
    <source>
        <dbReference type="Proteomes" id="UP000199634"/>
    </source>
</evidence>
<organism evidence="1 2">
    <name type="scientific">Paenimyroides marinum</name>
    <dbReference type="NCBI Taxonomy" id="1159016"/>
    <lineage>
        <taxon>Bacteria</taxon>
        <taxon>Pseudomonadati</taxon>
        <taxon>Bacteroidota</taxon>
        <taxon>Flavobacteriia</taxon>
        <taxon>Flavobacteriales</taxon>
        <taxon>Flavobacteriaceae</taxon>
        <taxon>Paenimyroides</taxon>
    </lineage>
</organism>
<evidence type="ECO:0000313" key="1">
    <source>
        <dbReference type="EMBL" id="SEI03592.1"/>
    </source>
</evidence>
<sequence length="137" mass="15824">MINVKSFSSVFVLLLISILISSCSSSFDNKEYPIIYSSKNTQFNMFFYSGEFPVDEKLLLNKDKSYFYETCSLKENGIWKFKGDSLFLYCHEKSFKTASMNNVDSLKQVVICRETPSTWIIKSNRIKQVGSNALLFE</sequence>
<dbReference type="AlphaFoldDB" id="A0A1H6MZN6"/>
<dbReference type="EMBL" id="FNXE01000077">
    <property type="protein sequence ID" value="SEI03592.1"/>
    <property type="molecule type" value="Genomic_DNA"/>
</dbReference>
<proteinExistence type="predicted"/>
<keyword evidence="2" id="KW-1185">Reference proteome</keyword>
<dbReference type="PROSITE" id="PS51257">
    <property type="entry name" value="PROKAR_LIPOPROTEIN"/>
    <property type="match status" value="1"/>
</dbReference>
<gene>
    <name evidence="1" type="ORF">SAMN02927937_02883</name>
</gene>
<dbReference type="STRING" id="1159016.SAMN02927937_02883"/>
<name>A0A1H6MZN6_9FLAO</name>
<accession>A0A1H6MZN6</accession>
<reference evidence="1 2" key="1">
    <citation type="submission" date="2016-10" db="EMBL/GenBank/DDBJ databases">
        <authorList>
            <person name="de Groot N.N."/>
        </authorList>
    </citation>
    <scope>NUCLEOTIDE SEQUENCE [LARGE SCALE GENOMIC DNA]</scope>
    <source>
        <strain evidence="1 2">CGMCC 1.10825</strain>
    </source>
</reference>
<dbReference type="OrthoDB" id="820403at2"/>
<evidence type="ECO:0008006" key="3">
    <source>
        <dbReference type="Google" id="ProtNLM"/>
    </source>
</evidence>
<dbReference type="Proteomes" id="UP000199634">
    <property type="component" value="Unassembled WGS sequence"/>
</dbReference>